<evidence type="ECO:0000256" key="3">
    <source>
        <dbReference type="ARBA" id="ARBA00022475"/>
    </source>
</evidence>
<dbReference type="InterPro" id="IPR026034">
    <property type="entry name" value="MreD_proteobac"/>
</dbReference>
<evidence type="ECO:0000313" key="10">
    <source>
        <dbReference type="Proteomes" id="UP000004088"/>
    </source>
</evidence>
<evidence type="ECO:0000256" key="8">
    <source>
        <dbReference type="SAM" id="Phobius"/>
    </source>
</evidence>
<reference evidence="9 10" key="1">
    <citation type="submission" date="2011-01" db="EMBL/GenBank/DDBJ databases">
        <authorList>
            <person name="Muzny D."/>
            <person name="Qin X."/>
            <person name="Deng J."/>
            <person name="Jiang H."/>
            <person name="Liu Y."/>
            <person name="Qu J."/>
            <person name="Song X.-Z."/>
            <person name="Zhang L."/>
            <person name="Thornton R."/>
            <person name="Coyle M."/>
            <person name="Francisco L."/>
            <person name="Jackson L."/>
            <person name="Javaid M."/>
            <person name="Korchina V."/>
            <person name="Kovar C."/>
            <person name="Mata R."/>
            <person name="Mathew T."/>
            <person name="Ngo R."/>
            <person name="Nguyen L."/>
            <person name="Nguyen N."/>
            <person name="Okwuonu G."/>
            <person name="Ongeri F."/>
            <person name="Pham C."/>
            <person name="Simmons D."/>
            <person name="Wilczek-Boney K."/>
            <person name="Hale W."/>
            <person name="Jakkamsetti A."/>
            <person name="Pham P."/>
            <person name="Ruth R."/>
            <person name="San Lucas F."/>
            <person name="Warren J."/>
            <person name="Zhang J."/>
            <person name="Zhao Z."/>
            <person name="Zhou C."/>
            <person name="Zhu D."/>
            <person name="Lee S."/>
            <person name="Bess C."/>
            <person name="Blankenburg K."/>
            <person name="Forbes L."/>
            <person name="Fu Q."/>
            <person name="Gubbala S."/>
            <person name="Hirani K."/>
            <person name="Jayaseelan J.C."/>
            <person name="Lara F."/>
            <person name="Munidasa M."/>
            <person name="Palculict T."/>
            <person name="Patil S."/>
            <person name="Pu L.-L."/>
            <person name="Saada N."/>
            <person name="Tang L."/>
            <person name="Weissenberger G."/>
            <person name="Zhu Y."/>
            <person name="Hemphill L."/>
            <person name="Shang Y."/>
            <person name="Youmans B."/>
            <person name="Ayvaz T."/>
            <person name="Ross M."/>
            <person name="Santibanez J."/>
            <person name="Aqrawi P."/>
            <person name="Gross S."/>
            <person name="Joshi V."/>
            <person name="Fowler G."/>
            <person name="Nazareth L."/>
            <person name="Reid J."/>
            <person name="Worley K."/>
            <person name="Petrosino J."/>
            <person name="Highlander S."/>
            <person name="Gibbs R."/>
        </authorList>
    </citation>
    <scope>NUCLEOTIDE SEQUENCE [LARGE SCALE GENOMIC DNA]</scope>
    <source>
        <strain evidence="9 10">ATCC 33394</strain>
    </source>
</reference>
<dbReference type="Proteomes" id="UP000004088">
    <property type="component" value="Unassembled WGS sequence"/>
</dbReference>
<keyword evidence="3" id="KW-1003">Cell membrane</keyword>
<dbReference type="EMBL" id="AEWV01000046">
    <property type="protein sequence ID" value="EGC16173.1"/>
    <property type="molecule type" value="Genomic_DNA"/>
</dbReference>
<dbReference type="Pfam" id="PF04093">
    <property type="entry name" value="MreD"/>
    <property type="match status" value="1"/>
</dbReference>
<dbReference type="GO" id="GO:0008360">
    <property type="term" value="P:regulation of cell shape"/>
    <property type="evidence" value="ECO:0007669"/>
    <property type="project" value="UniProtKB-KW"/>
</dbReference>
<comment type="caution">
    <text evidence="9">The sequence shown here is derived from an EMBL/GenBank/DDBJ whole genome shotgun (WGS) entry which is preliminary data.</text>
</comment>
<dbReference type="STRING" id="888741.HMPREF9098_2496"/>
<feature type="transmembrane region" description="Helical" evidence="8">
    <location>
        <begin position="103"/>
        <end position="124"/>
    </location>
</feature>
<accession>F0F311</accession>
<sequence>MESENLYNRLPKYWIYGSFAVAMLLDFIPLPSHLFHWLPEFTAMMLMYWLINRPQRVDMGTAFVVGVLVDIGTAAPLGQHALSYLLASYVMIRSRRQVGLHHYGIQAIAVFFALLCNEVVLTLVRLRFTHNFAGWLVFLAPIVGALLWPMLNKIMVSLLNFRYLRR</sequence>
<dbReference type="HOGENOM" id="CLU_119315_1_0_4"/>
<feature type="transmembrane region" description="Helical" evidence="8">
    <location>
        <begin position="12"/>
        <end position="28"/>
    </location>
</feature>
<keyword evidence="7 8" id="KW-0472">Membrane</keyword>
<organism evidence="9 10">
    <name type="scientific">Kingella denitrificans ATCC 33394</name>
    <dbReference type="NCBI Taxonomy" id="888741"/>
    <lineage>
        <taxon>Bacteria</taxon>
        <taxon>Pseudomonadati</taxon>
        <taxon>Pseudomonadota</taxon>
        <taxon>Betaproteobacteria</taxon>
        <taxon>Neisseriales</taxon>
        <taxon>Neisseriaceae</taxon>
        <taxon>Kingella</taxon>
    </lineage>
</organism>
<protein>
    <submittedName>
        <fullName evidence="9">Rod shape-determining protein MreD</fullName>
    </submittedName>
</protein>
<comment type="subcellular location">
    <subcellularLocation>
        <location evidence="1">Cell membrane</location>
        <topology evidence="1">Multi-pass membrane protein</topology>
    </subcellularLocation>
</comment>
<name>F0F311_9NEIS</name>
<comment type="similarity">
    <text evidence="2">Belongs to the MreD family.</text>
</comment>
<keyword evidence="4 8" id="KW-0812">Transmembrane</keyword>
<dbReference type="GO" id="GO:0005886">
    <property type="term" value="C:plasma membrane"/>
    <property type="evidence" value="ECO:0007669"/>
    <property type="project" value="UniProtKB-SubCell"/>
</dbReference>
<evidence type="ECO:0000256" key="2">
    <source>
        <dbReference type="ARBA" id="ARBA00007776"/>
    </source>
</evidence>
<dbReference type="NCBIfam" id="TIGR03426">
    <property type="entry name" value="shape_MreD"/>
    <property type="match status" value="1"/>
</dbReference>
<dbReference type="PANTHER" id="PTHR37484">
    <property type="entry name" value="ROD SHAPE-DETERMINING PROTEIN MRED"/>
    <property type="match status" value="1"/>
</dbReference>
<keyword evidence="6 8" id="KW-1133">Transmembrane helix</keyword>
<proteinExistence type="inferred from homology"/>
<evidence type="ECO:0000256" key="7">
    <source>
        <dbReference type="ARBA" id="ARBA00023136"/>
    </source>
</evidence>
<dbReference type="AlphaFoldDB" id="F0F311"/>
<dbReference type="PANTHER" id="PTHR37484:SF1">
    <property type="entry name" value="ROD SHAPE-DETERMINING PROTEIN MRED"/>
    <property type="match status" value="1"/>
</dbReference>
<gene>
    <name evidence="9" type="primary">mreD</name>
    <name evidence="9" type="ORF">HMPREF9098_2496</name>
</gene>
<dbReference type="InterPro" id="IPR007227">
    <property type="entry name" value="Cell_shape_determining_MreD"/>
</dbReference>
<evidence type="ECO:0000256" key="5">
    <source>
        <dbReference type="ARBA" id="ARBA00022960"/>
    </source>
</evidence>
<dbReference type="PIRSF" id="PIRSF018472">
    <property type="entry name" value="MreD_proteobac"/>
    <property type="match status" value="1"/>
</dbReference>
<evidence type="ECO:0000256" key="1">
    <source>
        <dbReference type="ARBA" id="ARBA00004651"/>
    </source>
</evidence>
<evidence type="ECO:0000256" key="6">
    <source>
        <dbReference type="ARBA" id="ARBA00022989"/>
    </source>
</evidence>
<keyword evidence="5" id="KW-0133">Cell shape</keyword>
<feature type="transmembrane region" description="Helical" evidence="8">
    <location>
        <begin position="63"/>
        <end position="91"/>
    </location>
</feature>
<dbReference type="RefSeq" id="WP_003784834.1">
    <property type="nucleotide sequence ID" value="NZ_GL870929.1"/>
</dbReference>
<keyword evidence="10" id="KW-1185">Reference proteome</keyword>
<evidence type="ECO:0000256" key="4">
    <source>
        <dbReference type="ARBA" id="ARBA00022692"/>
    </source>
</evidence>
<feature type="transmembrane region" description="Helical" evidence="8">
    <location>
        <begin position="131"/>
        <end position="151"/>
    </location>
</feature>
<evidence type="ECO:0000313" key="9">
    <source>
        <dbReference type="EMBL" id="EGC16173.1"/>
    </source>
</evidence>